<dbReference type="CDD" id="cd03801">
    <property type="entry name" value="GT4_PimA-like"/>
    <property type="match status" value="1"/>
</dbReference>
<dbReference type="InterPro" id="IPR050194">
    <property type="entry name" value="Glycosyltransferase_grp1"/>
</dbReference>
<feature type="domain" description="Glycosyltransferase subfamily 4-like N-terminal" evidence="1">
    <location>
        <begin position="82"/>
        <end position="236"/>
    </location>
</feature>
<dbReference type="GO" id="GO:0016757">
    <property type="term" value="F:glycosyltransferase activity"/>
    <property type="evidence" value="ECO:0007669"/>
    <property type="project" value="TreeGrafter"/>
</dbReference>
<accession>A0A2M6X0N2</accession>
<reference evidence="3" key="1">
    <citation type="submission" date="2017-09" db="EMBL/GenBank/DDBJ databases">
        <title>Depth-based differentiation of microbial function through sediment-hosted aquifers and enrichment of novel symbionts in the deep terrestrial subsurface.</title>
        <authorList>
            <person name="Probst A.J."/>
            <person name="Ladd B."/>
            <person name="Jarett J.K."/>
            <person name="Geller-Mcgrath D.E."/>
            <person name="Sieber C.M.K."/>
            <person name="Emerson J.B."/>
            <person name="Anantharaman K."/>
            <person name="Thomas B.C."/>
            <person name="Malmstrom R."/>
            <person name="Stieglmeier M."/>
            <person name="Klingl A."/>
            <person name="Woyke T."/>
            <person name="Ryan C.M."/>
            <person name="Banfield J.F."/>
        </authorList>
    </citation>
    <scope>NUCLEOTIDE SEQUENCE [LARGE SCALE GENOMIC DNA]</scope>
</reference>
<comment type="caution">
    <text evidence="2">The sequence shown here is derived from an EMBL/GenBank/DDBJ whole genome shotgun (WGS) entry which is preliminary data.</text>
</comment>
<dbReference type="Pfam" id="PF13692">
    <property type="entry name" value="Glyco_trans_1_4"/>
    <property type="match status" value="1"/>
</dbReference>
<dbReference type="InterPro" id="IPR028098">
    <property type="entry name" value="Glyco_trans_4-like_N"/>
</dbReference>
<evidence type="ECO:0000259" key="1">
    <source>
        <dbReference type="Pfam" id="PF13439"/>
    </source>
</evidence>
<dbReference type="PANTHER" id="PTHR45947">
    <property type="entry name" value="SULFOQUINOVOSYL TRANSFERASE SQD2"/>
    <property type="match status" value="1"/>
</dbReference>
<dbReference type="Gene3D" id="3.40.50.2000">
    <property type="entry name" value="Glycogen Phosphorylase B"/>
    <property type="match status" value="2"/>
</dbReference>
<dbReference type="Pfam" id="PF13439">
    <property type="entry name" value="Glyco_transf_4"/>
    <property type="match status" value="1"/>
</dbReference>
<dbReference type="SUPFAM" id="SSF53756">
    <property type="entry name" value="UDP-Glycosyltransferase/glycogen phosphorylase"/>
    <property type="match status" value="1"/>
</dbReference>
<proteinExistence type="predicted"/>
<gene>
    <name evidence="2" type="ORF">COT71_00110</name>
</gene>
<sequence length="450" mass="50179">MPPIKTILKLLLRDPAALSTPFTPSRRDSRVVARAAANPSITECYDAATMPITDQPDNIAAPNHSNSLNIIYITRAYGEHGGGMERLSFELARELNKLPFTRVSVIAHRSSRVTSPLHNLRSLPRVLQFLWFFQGKWKSSSANSPYLTGIRRQSTVILLGDPMLAFAGSILRLITRRPVAVIVHGLDITYSNVLYQLYLRIFARHFQRYLPISNYTNTLLGHLKPKGKRYVFTPGVTDNMYQQNVPRSQLSELLGISAEHICTLATVGRLVNRKGHAWFIRCILPILSNKVHYIIAGSGPAEHQIRQAINDTGTGARVHLLGRVTSDQLAVIYNTVDAFIQPNINSKHDIEGFGLVLLEAALCNRAVLAADIDGIPDAIRHAKNGLLLPAENETAWIEAINKLTAGILSLPPDPRGYTLKTFNWHQQAVRFRSVLQELNSQQHDVGRNHN</sequence>
<name>A0A2M6X0N2_9BACT</name>
<dbReference type="Proteomes" id="UP000230731">
    <property type="component" value="Unassembled WGS sequence"/>
</dbReference>
<evidence type="ECO:0000313" key="3">
    <source>
        <dbReference type="Proteomes" id="UP000230731"/>
    </source>
</evidence>
<dbReference type="PANTHER" id="PTHR45947:SF3">
    <property type="entry name" value="SULFOQUINOVOSYL TRANSFERASE SQD2"/>
    <property type="match status" value="1"/>
</dbReference>
<organism evidence="2 3">
    <name type="scientific">Candidatus Andersenbacteria bacterium CG10_big_fil_rev_8_21_14_0_10_54_11</name>
    <dbReference type="NCBI Taxonomy" id="1974485"/>
    <lineage>
        <taxon>Bacteria</taxon>
        <taxon>Candidatus Anderseniibacteriota</taxon>
    </lineage>
</organism>
<protein>
    <recommendedName>
        <fullName evidence="1">Glycosyltransferase subfamily 4-like N-terminal domain-containing protein</fullName>
    </recommendedName>
</protein>
<dbReference type="EMBL" id="PEZP01000001">
    <property type="protein sequence ID" value="PIT98567.1"/>
    <property type="molecule type" value="Genomic_DNA"/>
</dbReference>
<dbReference type="AlphaFoldDB" id="A0A2M6X0N2"/>
<evidence type="ECO:0000313" key="2">
    <source>
        <dbReference type="EMBL" id="PIT98567.1"/>
    </source>
</evidence>